<comment type="caution">
    <text evidence="1">The sequence shown here is derived from an EMBL/GenBank/DDBJ whole genome shotgun (WGS) entry which is preliminary data.</text>
</comment>
<protein>
    <submittedName>
        <fullName evidence="1">Uncharacterized protein</fullName>
    </submittedName>
</protein>
<dbReference type="EMBL" id="JBHFFA010000004">
    <property type="protein sequence ID" value="KAL2632185.1"/>
    <property type="molecule type" value="Genomic_DNA"/>
</dbReference>
<dbReference type="AlphaFoldDB" id="A0ABD1YNW8"/>
<dbReference type="Proteomes" id="UP001605036">
    <property type="component" value="Unassembled WGS sequence"/>
</dbReference>
<reference evidence="1 2" key="1">
    <citation type="submission" date="2024-09" db="EMBL/GenBank/DDBJ databases">
        <title>Chromosome-scale assembly of Riccia fluitans.</title>
        <authorList>
            <person name="Paukszto L."/>
            <person name="Sawicki J."/>
            <person name="Karawczyk K."/>
            <person name="Piernik-Szablinska J."/>
            <person name="Szczecinska M."/>
            <person name="Mazdziarz M."/>
        </authorList>
    </citation>
    <scope>NUCLEOTIDE SEQUENCE [LARGE SCALE GENOMIC DNA]</scope>
    <source>
        <strain evidence="1">Rf_01</strain>
        <tissue evidence="1">Aerial parts of the thallus</tissue>
    </source>
</reference>
<organism evidence="1 2">
    <name type="scientific">Riccia fluitans</name>
    <dbReference type="NCBI Taxonomy" id="41844"/>
    <lineage>
        <taxon>Eukaryota</taxon>
        <taxon>Viridiplantae</taxon>
        <taxon>Streptophyta</taxon>
        <taxon>Embryophyta</taxon>
        <taxon>Marchantiophyta</taxon>
        <taxon>Marchantiopsida</taxon>
        <taxon>Marchantiidae</taxon>
        <taxon>Marchantiales</taxon>
        <taxon>Ricciaceae</taxon>
        <taxon>Riccia</taxon>
    </lineage>
</organism>
<keyword evidence="2" id="KW-1185">Reference proteome</keyword>
<gene>
    <name evidence="1" type="ORF">R1flu_016871</name>
</gene>
<sequence length="140" mass="15430">MLELDPVLLSNLQQRKEQGSTTPKKYHVDARACPGLVLERFDLAVKPGNGVGIAPERFKIRHEQESECGDGATQEEFRTNGSEETYGQLKTRGSVFSVELEIAECGLESPVPLNYVSLLPSSTVCLDSRGLYRVPSCFDP</sequence>
<proteinExistence type="predicted"/>
<evidence type="ECO:0000313" key="2">
    <source>
        <dbReference type="Proteomes" id="UP001605036"/>
    </source>
</evidence>
<accession>A0ABD1YNW8</accession>
<name>A0ABD1YNW8_9MARC</name>
<evidence type="ECO:0000313" key="1">
    <source>
        <dbReference type="EMBL" id="KAL2632185.1"/>
    </source>
</evidence>